<dbReference type="PANTHER" id="PTHR40048:SF1">
    <property type="entry name" value="RHAMNOSYL O-METHYLTRANSFERASE"/>
    <property type="match status" value="1"/>
</dbReference>
<protein>
    <submittedName>
        <fullName evidence="3">Cephalosporin hydroxylase</fullName>
    </submittedName>
</protein>
<keyword evidence="4" id="KW-1185">Reference proteome</keyword>
<evidence type="ECO:0000313" key="4">
    <source>
        <dbReference type="Proteomes" id="UP001296967"/>
    </source>
</evidence>
<gene>
    <name evidence="3" type="ORF">CCR82_05260</name>
</gene>
<keyword evidence="1" id="KW-0489">Methyltransferase</keyword>
<comment type="caution">
    <text evidence="3">The sequence shown here is derived from an EMBL/GenBank/DDBJ whole genome shotgun (WGS) entry which is preliminary data.</text>
</comment>
<dbReference type="SUPFAM" id="SSF53335">
    <property type="entry name" value="S-adenosyl-L-methionine-dependent methyltransferases"/>
    <property type="match status" value="1"/>
</dbReference>
<dbReference type="GO" id="GO:0008610">
    <property type="term" value="P:lipid biosynthetic process"/>
    <property type="evidence" value="ECO:0007669"/>
    <property type="project" value="InterPro"/>
</dbReference>
<dbReference type="Proteomes" id="UP001296967">
    <property type="component" value="Unassembled WGS sequence"/>
</dbReference>
<dbReference type="Gene3D" id="3.40.50.150">
    <property type="entry name" value="Vaccinia Virus protein VP39"/>
    <property type="match status" value="1"/>
</dbReference>
<evidence type="ECO:0000256" key="1">
    <source>
        <dbReference type="ARBA" id="ARBA00022603"/>
    </source>
</evidence>
<evidence type="ECO:0000313" key="3">
    <source>
        <dbReference type="EMBL" id="MBK5929950.1"/>
    </source>
</evidence>
<proteinExistence type="predicted"/>
<dbReference type="EMBL" id="NHSF01000032">
    <property type="protein sequence ID" value="MBK5929950.1"/>
    <property type="molecule type" value="Genomic_DNA"/>
</dbReference>
<name>A0AAJ0UEG4_HALSE</name>
<evidence type="ECO:0000256" key="2">
    <source>
        <dbReference type="ARBA" id="ARBA00022679"/>
    </source>
</evidence>
<dbReference type="InterPro" id="IPR029063">
    <property type="entry name" value="SAM-dependent_MTases_sf"/>
</dbReference>
<dbReference type="Pfam" id="PF04989">
    <property type="entry name" value="RMNT_CmcI"/>
    <property type="match status" value="1"/>
</dbReference>
<keyword evidence="2" id="KW-0808">Transferase</keyword>
<dbReference type="GO" id="GO:0071770">
    <property type="term" value="P:DIM/DIP cell wall layer assembly"/>
    <property type="evidence" value="ECO:0007669"/>
    <property type="project" value="TreeGrafter"/>
</dbReference>
<dbReference type="InterPro" id="IPR007072">
    <property type="entry name" value="RNMT_CmcI"/>
</dbReference>
<reference evidence="3" key="1">
    <citation type="submission" date="2017-05" db="EMBL/GenBank/DDBJ databases">
        <authorList>
            <person name="Imhoff J.F."/>
            <person name="Rahn T."/>
            <person name="Kuenzel S."/>
            <person name="Neulinger S.C."/>
        </authorList>
    </citation>
    <scope>NUCLEOTIDE SEQUENCE</scope>
    <source>
        <strain evidence="3">DSM 4395</strain>
    </source>
</reference>
<sequence>MNPSEEFLREVTENVEGQGTDVALNALSRDWLIKSAPNKYSYNFFWQGRPIIQYPQDIVAMQELIWQIKPDLIIETGIAHGGSLIFSASMLTLLDYCDAAEQGKTLDPKRPDRQVIGLDIDIRAHNRAAIEAHPMASRIQLIRGSSIDPEIIARVHAMTDGHQRTLVCLDSNHTHEHVLAELEAYAPLVTPGSYCVVFDTIIEDLPADMFPNRPWGPGDNPKTAVHQYLKTHPEFEIDKQIDHKLLISVAPDGYLQRVR</sequence>
<accession>A0AAJ0UEG4</accession>
<dbReference type="GO" id="GO:0008168">
    <property type="term" value="F:methyltransferase activity"/>
    <property type="evidence" value="ECO:0007669"/>
    <property type="project" value="UniProtKB-KW"/>
</dbReference>
<dbReference type="GO" id="GO:0005886">
    <property type="term" value="C:plasma membrane"/>
    <property type="evidence" value="ECO:0007669"/>
    <property type="project" value="TreeGrafter"/>
</dbReference>
<organism evidence="3 4">
    <name type="scientific">Halochromatium salexigens</name>
    <name type="common">Chromatium salexigens</name>
    <dbReference type="NCBI Taxonomy" id="49447"/>
    <lineage>
        <taxon>Bacteria</taxon>
        <taxon>Pseudomonadati</taxon>
        <taxon>Pseudomonadota</taxon>
        <taxon>Gammaproteobacteria</taxon>
        <taxon>Chromatiales</taxon>
        <taxon>Chromatiaceae</taxon>
        <taxon>Halochromatium</taxon>
    </lineage>
</organism>
<dbReference type="GO" id="GO:0032259">
    <property type="term" value="P:methylation"/>
    <property type="evidence" value="ECO:0007669"/>
    <property type="project" value="UniProtKB-KW"/>
</dbReference>
<dbReference type="RefSeq" id="WP_201244365.1">
    <property type="nucleotide sequence ID" value="NZ_NHSF01000032.1"/>
</dbReference>
<dbReference type="PANTHER" id="PTHR40048">
    <property type="entry name" value="RHAMNOSYL O-METHYLTRANSFERASE"/>
    <property type="match status" value="1"/>
</dbReference>
<dbReference type="AlphaFoldDB" id="A0AAJ0UEG4"/>
<reference evidence="3" key="2">
    <citation type="journal article" date="2020" name="Microorganisms">
        <title>Osmotic Adaptation and Compatible Solute Biosynthesis of Phototrophic Bacteria as Revealed from Genome Analyses.</title>
        <authorList>
            <person name="Imhoff J.F."/>
            <person name="Rahn T."/>
            <person name="Kunzel S."/>
            <person name="Keller A."/>
            <person name="Neulinger S.C."/>
        </authorList>
    </citation>
    <scope>NUCLEOTIDE SEQUENCE</scope>
    <source>
        <strain evidence="3">DSM 4395</strain>
    </source>
</reference>